<dbReference type="Gene3D" id="3.30.70.1050">
    <property type="entry name" value="Trigger factor ribosome-binding domain"/>
    <property type="match status" value="1"/>
</dbReference>
<dbReference type="EMBL" id="PNBA02000011">
    <property type="protein sequence ID" value="KAG6407503.1"/>
    <property type="molecule type" value="Genomic_DNA"/>
</dbReference>
<dbReference type="Gene3D" id="3.10.50.40">
    <property type="match status" value="1"/>
</dbReference>
<dbReference type="SUPFAM" id="SSF109998">
    <property type="entry name" value="Triger factor/SurA peptide-binding domain-like"/>
    <property type="match status" value="1"/>
</dbReference>
<dbReference type="Gene3D" id="1.10.3120.10">
    <property type="entry name" value="Trigger factor, C-terminal domain"/>
    <property type="match status" value="1"/>
</dbReference>
<dbReference type="GO" id="GO:0043335">
    <property type="term" value="P:protein unfolding"/>
    <property type="evidence" value="ECO:0007669"/>
    <property type="project" value="TreeGrafter"/>
</dbReference>
<comment type="function">
    <text evidence="7">Involved in protein export. Acts as a chaperone by maintaining the newly synthesized protein in an open conformation. Functions as a peptidyl-prolyl cis-trans isomerase.</text>
</comment>
<dbReference type="PANTHER" id="PTHR30560:SF3">
    <property type="entry name" value="TRIGGER FACTOR-LIKE PROTEIN TIG, CHLOROPLASTIC"/>
    <property type="match status" value="1"/>
</dbReference>
<protein>
    <recommendedName>
        <fullName evidence="3">peptidylprolyl isomerase</fullName>
        <ecNumber evidence="3">5.2.1.8</ecNumber>
    </recommendedName>
</protein>
<dbReference type="InterPro" id="IPR008881">
    <property type="entry name" value="Trigger_fac_ribosome-bd_bac"/>
</dbReference>
<feature type="domain" description="Trigger factor ribosome-binding bacterial" evidence="8">
    <location>
        <begin position="93"/>
        <end position="233"/>
    </location>
</feature>
<evidence type="ECO:0000256" key="2">
    <source>
        <dbReference type="ARBA" id="ARBA00005464"/>
    </source>
</evidence>
<dbReference type="SUPFAM" id="SSF54534">
    <property type="entry name" value="FKBP-like"/>
    <property type="match status" value="1"/>
</dbReference>
<comment type="catalytic activity">
    <reaction evidence="1">
        <text>[protein]-peptidylproline (omega=180) = [protein]-peptidylproline (omega=0)</text>
        <dbReference type="Rhea" id="RHEA:16237"/>
        <dbReference type="Rhea" id="RHEA-COMP:10747"/>
        <dbReference type="Rhea" id="RHEA-COMP:10748"/>
        <dbReference type="ChEBI" id="CHEBI:83833"/>
        <dbReference type="ChEBI" id="CHEBI:83834"/>
        <dbReference type="EC" id="5.2.1.8"/>
    </reaction>
</comment>
<dbReference type="GO" id="GO:0043022">
    <property type="term" value="F:ribosome binding"/>
    <property type="evidence" value="ECO:0007669"/>
    <property type="project" value="TreeGrafter"/>
</dbReference>
<keyword evidence="6" id="KW-0413">Isomerase</keyword>
<dbReference type="GO" id="GO:0003755">
    <property type="term" value="F:peptidyl-prolyl cis-trans isomerase activity"/>
    <property type="evidence" value="ECO:0007669"/>
    <property type="project" value="UniProtKB-KW"/>
</dbReference>
<sequence length="510" mass="57344">MKKEEGGAAITKMESFCAPTVQTFFNLKPSSSFSSPSYSSVSFLKSHFKQSPLAHSSRQLSPRTNSTPFVACAATATADGAVSDKLPADLIVTETPEPNSRVKLSVEVPAEVCEDCYRRVMREFTKQAKIPGFRPGKNVPESILISYIGKETVKGATIESILKRTLPHALSSVSGKALEDSIRISTKFSEMENSFSSMKSLRYDIFVDVAPEVKWNPEDGYKNLKVVVEIDKEIDAQTAAEQELRRRHKALGALKIVVDRGLQLGDVAILDISAATIEQDESTAKSIPSAESKGFRFDTEDEDKVLPDFMNSIAGIKRGETKTFPYTFPDTWEQEDLRGVRALFTVKETLLQKFLEVEQTAKEQAADNAILDQLHKMVEVDIPPSLFEEQGRQLYGAQLLQIQANMKLNEKQLEALSSPKAVKDFLENQRENITNIIKQNLAVGDIFKRENLQIVTDEIVKEVENSIDEFRRHNQEYDEERVREQVQEVLEGAKVLEWLKERADIQFITK</sequence>
<evidence type="ECO:0000256" key="7">
    <source>
        <dbReference type="ARBA" id="ARBA00024849"/>
    </source>
</evidence>
<dbReference type="Pfam" id="PF05697">
    <property type="entry name" value="Trigger_N"/>
    <property type="match status" value="1"/>
</dbReference>
<comment type="caution">
    <text evidence="10">The sequence shown here is derived from an EMBL/GenBank/DDBJ whole genome shotgun (WGS) entry which is preliminary data.</text>
</comment>
<reference evidence="10" key="1">
    <citation type="submission" date="2018-01" db="EMBL/GenBank/DDBJ databases">
        <authorList>
            <person name="Mao J.F."/>
        </authorList>
    </citation>
    <scope>NUCLEOTIDE SEQUENCE</scope>
    <source>
        <strain evidence="10">Huo1</strain>
        <tissue evidence="10">Leaf</tissue>
    </source>
</reference>
<dbReference type="InterPro" id="IPR036611">
    <property type="entry name" value="Trigger_fac_ribosome-bd_sf"/>
</dbReference>
<evidence type="ECO:0000256" key="6">
    <source>
        <dbReference type="ARBA" id="ARBA00023235"/>
    </source>
</evidence>
<reference evidence="10" key="2">
    <citation type="submission" date="2020-08" db="EMBL/GenBank/DDBJ databases">
        <title>Plant Genome Project.</title>
        <authorList>
            <person name="Zhang R.-G."/>
        </authorList>
    </citation>
    <scope>NUCLEOTIDE SEQUENCE</scope>
    <source>
        <strain evidence="10">Huo1</strain>
        <tissue evidence="10">Leaf</tissue>
    </source>
</reference>
<dbReference type="FunFam" id="3.30.70.1050:FF:000004">
    <property type="entry name" value="Trigger factor"/>
    <property type="match status" value="1"/>
</dbReference>
<evidence type="ECO:0000256" key="3">
    <source>
        <dbReference type="ARBA" id="ARBA00013194"/>
    </source>
</evidence>
<keyword evidence="11" id="KW-1185">Reference proteome</keyword>
<dbReference type="GO" id="GO:0015031">
    <property type="term" value="P:protein transport"/>
    <property type="evidence" value="ECO:0007669"/>
    <property type="project" value="InterPro"/>
</dbReference>
<dbReference type="Proteomes" id="UP000298416">
    <property type="component" value="Unassembled WGS sequence"/>
</dbReference>
<organism evidence="10">
    <name type="scientific">Salvia splendens</name>
    <name type="common">Scarlet sage</name>
    <dbReference type="NCBI Taxonomy" id="180675"/>
    <lineage>
        <taxon>Eukaryota</taxon>
        <taxon>Viridiplantae</taxon>
        <taxon>Streptophyta</taxon>
        <taxon>Embryophyta</taxon>
        <taxon>Tracheophyta</taxon>
        <taxon>Spermatophyta</taxon>
        <taxon>Magnoliopsida</taxon>
        <taxon>eudicotyledons</taxon>
        <taxon>Gunneridae</taxon>
        <taxon>Pentapetalae</taxon>
        <taxon>asterids</taxon>
        <taxon>lamiids</taxon>
        <taxon>Lamiales</taxon>
        <taxon>Lamiaceae</taxon>
        <taxon>Nepetoideae</taxon>
        <taxon>Mentheae</taxon>
        <taxon>Salviinae</taxon>
        <taxon>Salvia</taxon>
        <taxon>Salvia subgen. Calosphace</taxon>
        <taxon>core Calosphace</taxon>
    </lineage>
</organism>
<evidence type="ECO:0000256" key="5">
    <source>
        <dbReference type="ARBA" id="ARBA00023186"/>
    </source>
</evidence>
<keyword evidence="4" id="KW-0697">Rotamase</keyword>
<evidence type="ECO:0000313" key="11">
    <source>
        <dbReference type="Proteomes" id="UP000298416"/>
    </source>
</evidence>
<dbReference type="InterPro" id="IPR037041">
    <property type="entry name" value="Trigger_fac_C_sf"/>
</dbReference>
<dbReference type="InterPro" id="IPR046357">
    <property type="entry name" value="PPIase_dom_sf"/>
</dbReference>
<dbReference type="GO" id="GO:0051083">
    <property type="term" value="P:'de novo' cotranslational protein folding"/>
    <property type="evidence" value="ECO:0007669"/>
    <property type="project" value="TreeGrafter"/>
</dbReference>
<comment type="similarity">
    <text evidence="2">Belongs to the FKBP-type PPIase family. Tig subfamily.</text>
</comment>
<dbReference type="SUPFAM" id="SSF102735">
    <property type="entry name" value="Trigger factor ribosome-binding domain"/>
    <property type="match status" value="1"/>
</dbReference>
<gene>
    <name evidence="10" type="ORF">SASPL_130494</name>
</gene>
<evidence type="ECO:0000259" key="8">
    <source>
        <dbReference type="Pfam" id="PF05697"/>
    </source>
</evidence>
<evidence type="ECO:0000256" key="4">
    <source>
        <dbReference type="ARBA" id="ARBA00023110"/>
    </source>
</evidence>
<dbReference type="FunFam" id="1.10.3120.10:FF:000004">
    <property type="entry name" value="Chloroplast trigger factor"/>
    <property type="match status" value="1"/>
</dbReference>
<accession>A0A8X8ZK29</accession>
<dbReference type="InterPro" id="IPR008880">
    <property type="entry name" value="Trigger_fac_C"/>
</dbReference>
<feature type="domain" description="Trigger factor C-terminal" evidence="9">
    <location>
        <begin position="346"/>
        <end position="501"/>
    </location>
</feature>
<evidence type="ECO:0000256" key="1">
    <source>
        <dbReference type="ARBA" id="ARBA00000971"/>
    </source>
</evidence>
<dbReference type="InterPro" id="IPR005215">
    <property type="entry name" value="Trig_fac"/>
</dbReference>
<name>A0A8X8ZK29_SALSN</name>
<dbReference type="EC" id="5.2.1.8" evidence="3"/>
<dbReference type="InterPro" id="IPR027304">
    <property type="entry name" value="Trigger_fact/SurA_dom_sf"/>
</dbReference>
<evidence type="ECO:0000313" key="10">
    <source>
        <dbReference type="EMBL" id="KAG6407503.1"/>
    </source>
</evidence>
<dbReference type="PANTHER" id="PTHR30560">
    <property type="entry name" value="TRIGGER FACTOR CHAPERONE AND PEPTIDYL-PROLYL CIS/TRANS ISOMERASE"/>
    <property type="match status" value="1"/>
</dbReference>
<proteinExistence type="inferred from homology"/>
<dbReference type="AlphaFoldDB" id="A0A8X8ZK29"/>
<keyword evidence="5" id="KW-0143">Chaperone</keyword>
<evidence type="ECO:0000259" key="9">
    <source>
        <dbReference type="Pfam" id="PF05698"/>
    </source>
</evidence>
<dbReference type="Pfam" id="PF05698">
    <property type="entry name" value="Trigger_C"/>
    <property type="match status" value="1"/>
</dbReference>
<dbReference type="GO" id="GO:0044183">
    <property type="term" value="F:protein folding chaperone"/>
    <property type="evidence" value="ECO:0007669"/>
    <property type="project" value="TreeGrafter"/>
</dbReference>